<protein>
    <submittedName>
        <fullName evidence="1">Uncharacterized protein</fullName>
    </submittedName>
</protein>
<dbReference type="EMBL" id="LXQA011065097">
    <property type="protein sequence ID" value="MCI83358.1"/>
    <property type="molecule type" value="Genomic_DNA"/>
</dbReference>
<dbReference type="Proteomes" id="UP000265520">
    <property type="component" value="Unassembled WGS sequence"/>
</dbReference>
<accession>A0A392V4X7</accession>
<reference evidence="1 2" key="1">
    <citation type="journal article" date="2018" name="Front. Plant Sci.">
        <title>Red Clover (Trifolium pratense) and Zigzag Clover (T. medium) - A Picture of Genomic Similarities and Differences.</title>
        <authorList>
            <person name="Dluhosova J."/>
            <person name="Istvanek J."/>
            <person name="Nedelnik J."/>
            <person name="Repkova J."/>
        </authorList>
    </citation>
    <scope>NUCLEOTIDE SEQUENCE [LARGE SCALE GENOMIC DNA]</scope>
    <source>
        <strain evidence="2">cv. 10/8</strain>
        <tissue evidence="1">Leaf</tissue>
    </source>
</reference>
<proteinExistence type="predicted"/>
<feature type="non-terminal residue" evidence="1">
    <location>
        <position position="1"/>
    </location>
</feature>
<organism evidence="1 2">
    <name type="scientific">Trifolium medium</name>
    <dbReference type="NCBI Taxonomy" id="97028"/>
    <lineage>
        <taxon>Eukaryota</taxon>
        <taxon>Viridiplantae</taxon>
        <taxon>Streptophyta</taxon>
        <taxon>Embryophyta</taxon>
        <taxon>Tracheophyta</taxon>
        <taxon>Spermatophyta</taxon>
        <taxon>Magnoliopsida</taxon>
        <taxon>eudicotyledons</taxon>
        <taxon>Gunneridae</taxon>
        <taxon>Pentapetalae</taxon>
        <taxon>rosids</taxon>
        <taxon>fabids</taxon>
        <taxon>Fabales</taxon>
        <taxon>Fabaceae</taxon>
        <taxon>Papilionoideae</taxon>
        <taxon>50 kb inversion clade</taxon>
        <taxon>NPAAA clade</taxon>
        <taxon>Hologalegina</taxon>
        <taxon>IRL clade</taxon>
        <taxon>Trifolieae</taxon>
        <taxon>Trifolium</taxon>
    </lineage>
</organism>
<evidence type="ECO:0000313" key="2">
    <source>
        <dbReference type="Proteomes" id="UP000265520"/>
    </source>
</evidence>
<keyword evidence="2" id="KW-1185">Reference proteome</keyword>
<name>A0A392V4X7_9FABA</name>
<comment type="caution">
    <text evidence="1">The sequence shown here is derived from an EMBL/GenBank/DDBJ whole genome shotgun (WGS) entry which is preliminary data.</text>
</comment>
<sequence length="72" mass="7935">QVALIAKIYELEGNMLSSAHDNFDNDVAQIKCLNPDVELKTEGMSILMKVKDGQLALHVVSEEDVARVLPLN</sequence>
<evidence type="ECO:0000313" key="1">
    <source>
        <dbReference type="EMBL" id="MCI83358.1"/>
    </source>
</evidence>
<feature type="non-terminal residue" evidence="1">
    <location>
        <position position="72"/>
    </location>
</feature>
<dbReference type="AlphaFoldDB" id="A0A392V4X7"/>